<keyword evidence="4 5" id="KW-0371">Homeobox</keyword>
<dbReference type="SMART" id="SM00389">
    <property type="entry name" value="HOX"/>
    <property type="match status" value="1"/>
</dbReference>
<evidence type="ECO:0000313" key="9">
    <source>
        <dbReference type="Proteomes" id="UP001213623"/>
    </source>
</evidence>
<dbReference type="GO" id="GO:0005634">
    <property type="term" value="C:nucleus"/>
    <property type="evidence" value="ECO:0007669"/>
    <property type="project" value="UniProtKB-SubCell"/>
</dbReference>
<dbReference type="InterPro" id="IPR045224">
    <property type="entry name" value="HDZip_class_I_plant"/>
</dbReference>
<feature type="DNA-binding region" description="Homeobox" evidence="4">
    <location>
        <begin position="139"/>
        <end position="198"/>
    </location>
</feature>
<evidence type="ECO:0000256" key="4">
    <source>
        <dbReference type="PROSITE-ProRule" id="PRU00108"/>
    </source>
</evidence>
<dbReference type="CDD" id="cd00086">
    <property type="entry name" value="homeodomain"/>
    <property type="match status" value="1"/>
</dbReference>
<dbReference type="EMBL" id="CP119892">
    <property type="protein sequence ID" value="WFD25436.1"/>
    <property type="molecule type" value="Genomic_DNA"/>
</dbReference>
<dbReference type="Pfam" id="PF00046">
    <property type="entry name" value="Homeodomain"/>
    <property type="match status" value="1"/>
</dbReference>
<evidence type="ECO:0000256" key="6">
    <source>
        <dbReference type="SAM" id="MobiDB-lite"/>
    </source>
</evidence>
<dbReference type="PANTHER" id="PTHR24326">
    <property type="entry name" value="HOMEOBOX-LEUCINE ZIPPER PROTEIN"/>
    <property type="match status" value="1"/>
</dbReference>
<sequence length="547" mass="61255">MSQELNFVETCLSMLRSLSTSDENMLSSPGISSPFVELNLRDINAVSFMKAIRERPLSNDAQAHLIRLYERVLIKLKSASMEKFAAIQRRWGSARRRVLPRMEQLFKLQCQLAATRIQQALLNIVDERLKSFQEAANESTDAHRGHSARAVAILEKAFEYAPNITQAEKYKLAEATGLQPRQVTIWFQNRRNRRSHTRRSSTMDQSFLFPEASLPSGLSLDEQPKPSLDFVKTEVVCDIDEDPDIDFEHQESETESDSEQESQRRSESDHDSEDASDIRSEFSTETPDESMPVLPTASESSPCESSPDPLHDFLENNVYEDNVLDIWSPSIPVTSILDFSPFMYPSVGHSDKVTGPSAVLLCQNSTSASSQVGPASMDDTDQYLVFSPVDSMPRLDFADLDLDIEVLEECFGLTMEPDYTFIRIRKVGEEEERAAEELCSKPSCVAEELARCAKEENWDLASVITCTPSRSSDGKETQDMSVRLSGISSTRSNIEETQQRLFSGYPASPITPCLPPYASLSQGYVAPSTQTFDPTNIFSPSLLECSH</sequence>
<dbReference type="Proteomes" id="UP001213623">
    <property type="component" value="Chromosome 1"/>
</dbReference>
<gene>
    <name evidence="8" type="ORF">MNAN1_000396</name>
</gene>
<accession>A0AAF0EIQ8</accession>
<comment type="similarity">
    <text evidence="3">Belongs to the HD-ZIP homeobox family. Class I subfamily.</text>
</comment>
<keyword evidence="2" id="KW-0804">Transcription</keyword>
<keyword evidence="1" id="KW-0805">Transcription regulation</keyword>
<evidence type="ECO:0000256" key="3">
    <source>
        <dbReference type="ARBA" id="ARBA00025748"/>
    </source>
</evidence>
<dbReference type="SUPFAM" id="SSF46689">
    <property type="entry name" value="Homeodomain-like"/>
    <property type="match status" value="1"/>
</dbReference>
<keyword evidence="9" id="KW-1185">Reference proteome</keyword>
<feature type="region of interest" description="Disordered" evidence="6">
    <location>
        <begin position="189"/>
        <end position="208"/>
    </location>
</feature>
<keyword evidence="4 5" id="KW-0539">Nucleus</keyword>
<feature type="domain" description="Homeobox" evidence="7">
    <location>
        <begin position="137"/>
        <end position="197"/>
    </location>
</feature>
<organism evidence="8 9">
    <name type="scientific">Malassezia nana</name>
    <dbReference type="NCBI Taxonomy" id="180528"/>
    <lineage>
        <taxon>Eukaryota</taxon>
        <taxon>Fungi</taxon>
        <taxon>Dikarya</taxon>
        <taxon>Basidiomycota</taxon>
        <taxon>Ustilaginomycotina</taxon>
        <taxon>Malasseziomycetes</taxon>
        <taxon>Malasseziales</taxon>
        <taxon>Malasseziaceae</taxon>
        <taxon>Malassezia</taxon>
    </lineage>
</organism>
<feature type="compositionally biased region" description="Basic residues" evidence="6">
    <location>
        <begin position="190"/>
        <end position="199"/>
    </location>
</feature>
<evidence type="ECO:0000256" key="1">
    <source>
        <dbReference type="ARBA" id="ARBA00023015"/>
    </source>
</evidence>
<dbReference type="AlphaFoldDB" id="A0AAF0EIQ8"/>
<dbReference type="PANTHER" id="PTHR24326:SF606">
    <property type="entry name" value="HOMEOBOX-LEUCINE ZIPPER PROTEIN ATHB-54"/>
    <property type="match status" value="1"/>
</dbReference>
<reference evidence="8" key="1">
    <citation type="submission" date="2023-03" db="EMBL/GenBank/DDBJ databases">
        <title>Mating type loci evolution in Malassezia.</title>
        <authorList>
            <person name="Coelho M.A."/>
        </authorList>
    </citation>
    <scope>NUCLEOTIDE SEQUENCE</scope>
    <source>
        <strain evidence="8">CBS 9557</strain>
    </source>
</reference>
<feature type="compositionally biased region" description="Low complexity" evidence="6">
    <location>
        <begin position="298"/>
        <end position="307"/>
    </location>
</feature>
<name>A0AAF0EIQ8_9BASI</name>
<evidence type="ECO:0000256" key="2">
    <source>
        <dbReference type="ARBA" id="ARBA00023163"/>
    </source>
</evidence>
<dbReference type="GO" id="GO:0043565">
    <property type="term" value="F:sequence-specific DNA binding"/>
    <property type="evidence" value="ECO:0007669"/>
    <property type="project" value="TreeGrafter"/>
</dbReference>
<feature type="region of interest" description="Disordered" evidence="6">
    <location>
        <begin position="243"/>
        <end position="309"/>
    </location>
</feature>
<evidence type="ECO:0000313" key="8">
    <source>
        <dbReference type="EMBL" id="WFD25436.1"/>
    </source>
</evidence>
<dbReference type="PROSITE" id="PS50071">
    <property type="entry name" value="HOMEOBOX_2"/>
    <property type="match status" value="1"/>
</dbReference>
<dbReference type="GO" id="GO:0003700">
    <property type="term" value="F:DNA-binding transcription factor activity"/>
    <property type="evidence" value="ECO:0007669"/>
    <property type="project" value="InterPro"/>
</dbReference>
<evidence type="ECO:0000259" key="7">
    <source>
        <dbReference type="PROSITE" id="PS50071"/>
    </source>
</evidence>
<comment type="subcellular location">
    <subcellularLocation>
        <location evidence="4 5">Nucleus</location>
    </subcellularLocation>
</comment>
<keyword evidence="4 5" id="KW-0238">DNA-binding</keyword>
<proteinExistence type="inferred from homology"/>
<dbReference type="Gene3D" id="1.10.10.60">
    <property type="entry name" value="Homeodomain-like"/>
    <property type="match status" value="1"/>
</dbReference>
<protein>
    <recommendedName>
        <fullName evidence="7">Homeobox domain-containing protein</fullName>
    </recommendedName>
</protein>
<evidence type="ECO:0000256" key="5">
    <source>
        <dbReference type="RuleBase" id="RU000682"/>
    </source>
</evidence>
<dbReference type="InterPro" id="IPR009057">
    <property type="entry name" value="Homeodomain-like_sf"/>
</dbReference>
<dbReference type="GO" id="GO:0045893">
    <property type="term" value="P:positive regulation of DNA-templated transcription"/>
    <property type="evidence" value="ECO:0007669"/>
    <property type="project" value="TreeGrafter"/>
</dbReference>
<dbReference type="InterPro" id="IPR001356">
    <property type="entry name" value="HD"/>
</dbReference>